<evidence type="ECO:0008006" key="3">
    <source>
        <dbReference type="Google" id="ProtNLM"/>
    </source>
</evidence>
<gene>
    <name evidence="1" type="ORF">RM705_03075</name>
</gene>
<evidence type="ECO:0000313" key="2">
    <source>
        <dbReference type="Proteomes" id="UP001183881"/>
    </source>
</evidence>
<protein>
    <recommendedName>
        <fullName evidence="3">Alpha/beta hydrolase</fullName>
    </recommendedName>
</protein>
<organism evidence="1 2">
    <name type="scientific">Streptomyces edwardsiae</name>
    <dbReference type="NCBI Taxonomy" id="3075527"/>
    <lineage>
        <taxon>Bacteria</taxon>
        <taxon>Bacillati</taxon>
        <taxon>Actinomycetota</taxon>
        <taxon>Actinomycetes</taxon>
        <taxon>Kitasatosporales</taxon>
        <taxon>Streptomycetaceae</taxon>
        <taxon>Streptomyces</taxon>
    </lineage>
</organism>
<proteinExistence type="predicted"/>
<comment type="caution">
    <text evidence="1">The sequence shown here is derived from an EMBL/GenBank/DDBJ whole genome shotgun (WGS) entry which is preliminary data.</text>
</comment>
<dbReference type="RefSeq" id="WP_311641131.1">
    <property type="nucleotide sequence ID" value="NZ_JAVRFA010000002.1"/>
</dbReference>
<dbReference type="EMBL" id="JAVRFA010000002">
    <property type="protein sequence ID" value="MDT0393694.1"/>
    <property type="molecule type" value="Genomic_DNA"/>
</dbReference>
<keyword evidence="2" id="KW-1185">Reference proteome</keyword>
<dbReference type="SUPFAM" id="SSF53474">
    <property type="entry name" value="alpha/beta-Hydrolases"/>
    <property type="match status" value="1"/>
</dbReference>
<dbReference type="InterPro" id="IPR029058">
    <property type="entry name" value="AB_hydrolase_fold"/>
</dbReference>
<name>A0ABU2PPS9_9ACTN</name>
<dbReference type="Gene3D" id="3.40.50.1820">
    <property type="entry name" value="alpha/beta hydrolase"/>
    <property type="match status" value="1"/>
</dbReference>
<accession>A0ABU2PPS9</accession>
<sequence length="67" mass="6901">MRALTVPALVGVGELDMPDFFEGGAGLSDELGAGEVAVLPDAGHLAPLEQPEAFRALLLDFVGRLPA</sequence>
<evidence type="ECO:0000313" key="1">
    <source>
        <dbReference type="EMBL" id="MDT0393694.1"/>
    </source>
</evidence>
<reference evidence="2" key="1">
    <citation type="submission" date="2023-07" db="EMBL/GenBank/DDBJ databases">
        <title>30 novel species of actinomycetes from the DSMZ collection.</title>
        <authorList>
            <person name="Nouioui I."/>
        </authorList>
    </citation>
    <scope>NUCLEOTIDE SEQUENCE [LARGE SCALE GENOMIC DNA]</scope>
    <source>
        <strain evidence="2">DSM 41636</strain>
    </source>
</reference>
<dbReference type="Proteomes" id="UP001183881">
    <property type="component" value="Unassembled WGS sequence"/>
</dbReference>